<keyword evidence="9" id="KW-0805">Transcription regulation</keyword>
<dbReference type="SUPFAM" id="SSF46689">
    <property type="entry name" value="Homeodomain-like"/>
    <property type="match status" value="1"/>
</dbReference>
<keyword evidence="4" id="KW-0808">Transferase</keyword>
<organism evidence="18 19">
    <name type="scientific">Plebeiibacterium marinum</name>
    <dbReference type="NCBI Taxonomy" id="2992111"/>
    <lineage>
        <taxon>Bacteria</taxon>
        <taxon>Pseudomonadati</taxon>
        <taxon>Bacteroidota</taxon>
        <taxon>Bacteroidia</taxon>
        <taxon>Marinilabiliales</taxon>
        <taxon>Marinilabiliaceae</taxon>
        <taxon>Plebeiibacterium</taxon>
    </lineage>
</organism>
<dbReference type="FunFam" id="3.30.565.10:FF:000037">
    <property type="entry name" value="Hybrid sensor histidine kinase/response regulator"/>
    <property type="match status" value="1"/>
</dbReference>
<dbReference type="GO" id="GO:0000155">
    <property type="term" value="F:phosphorelay sensor kinase activity"/>
    <property type="evidence" value="ECO:0007669"/>
    <property type="project" value="InterPro"/>
</dbReference>
<dbReference type="InterPro" id="IPR001789">
    <property type="entry name" value="Sig_transdc_resp-reg_receiver"/>
</dbReference>
<dbReference type="InterPro" id="IPR025997">
    <property type="entry name" value="SBP_2_dom"/>
</dbReference>
<keyword evidence="11" id="KW-0804">Transcription</keyword>
<keyword evidence="14" id="KW-0472">Membrane</keyword>
<dbReference type="SUPFAM" id="SSF55874">
    <property type="entry name" value="ATPase domain of HSP90 chaperone/DNA topoisomerase II/histidine kinase"/>
    <property type="match status" value="1"/>
</dbReference>
<keyword evidence="19" id="KW-1185">Reference proteome</keyword>
<dbReference type="PROSITE" id="PS00041">
    <property type="entry name" value="HTH_ARAC_FAMILY_1"/>
    <property type="match status" value="1"/>
</dbReference>
<feature type="coiled-coil region" evidence="13">
    <location>
        <begin position="309"/>
        <end position="336"/>
    </location>
</feature>
<keyword evidence="8" id="KW-0902">Two-component regulatory system</keyword>
<evidence type="ECO:0000256" key="13">
    <source>
        <dbReference type="SAM" id="Coils"/>
    </source>
</evidence>
<comment type="caution">
    <text evidence="18">The sequence shown here is derived from an EMBL/GenBank/DDBJ whole genome shotgun (WGS) entry which is preliminary data.</text>
</comment>
<evidence type="ECO:0000256" key="5">
    <source>
        <dbReference type="ARBA" id="ARBA00022741"/>
    </source>
</evidence>
<dbReference type="SUPFAM" id="SSF52172">
    <property type="entry name" value="CheY-like"/>
    <property type="match status" value="1"/>
</dbReference>
<dbReference type="InterPro" id="IPR005467">
    <property type="entry name" value="His_kinase_dom"/>
</dbReference>
<dbReference type="InterPro" id="IPR018060">
    <property type="entry name" value="HTH_AraC"/>
</dbReference>
<evidence type="ECO:0000256" key="11">
    <source>
        <dbReference type="ARBA" id="ARBA00023163"/>
    </source>
</evidence>
<dbReference type="SUPFAM" id="SSF53822">
    <property type="entry name" value="Periplasmic binding protein-like I"/>
    <property type="match status" value="1"/>
</dbReference>
<dbReference type="CDD" id="cd17574">
    <property type="entry name" value="REC_OmpR"/>
    <property type="match status" value="1"/>
</dbReference>
<dbReference type="InterPro" id="IPR036097">
    <property type="entry name" value="HisK_dim/P_sf"/>
</dbReference>
<dbReference type="GO" id="GO:0005524">
    <property type="term" value="F:ATP binding"/>
    <property type="evidence" value="ECO:0007669"/>
    <property type="project" value="UniProtKB-KW"/>
</dbReference>
<dbReference type="InterPro" id="IPR011006">
    <property type="entry name" value="CheY-like_superfamily"/>
</dbReference>
<dbReference type="Pfam" id="PF02518">
    <property type="entry name" value="HATPase_c"/>
    <property type="match status" value="1"/>
</dbReference>
<dbReference type="InterPro" id="IPR018062">
    <property type="entry name" value="HTH_AraC-typ_CS"/>
</dbReference>
<evidence type="ECO:0000256" key="8">
    <source>
        <dbReference type="ARBA" id="ARBA00023012"/>
    </source>
</evidence>
<dbReference type="SMART" id="SM00388">
    <property type="entry name" value="HisKA"/>
    <property type="match status" value="1"/>
</dbReference>
<gene>
    <name evidence="18" type="ORF">OM074_03990</name>
</gene>
<dbReference type="SMART" id="SM00342">
    <property type="entry name" value="HTH_ARAC"/>
    <property type="match status" value="1"/>
</dbReference>
<keyword evidence="5" id="KW-0547">Nucleotide-binding</keyword>
<comment type="catalytic activity">
    <reaction evidence="1">
        <text>ATP + protein L-histidine = ADP + protein N-phospho-L-histidine.</text>
        <dbReference type="EC" id="2.7.13.3"/>
    </reaction>
</comment>
<dbReference type="Pfam" id="PF13407">
    <property type="entry name" value="Peripla_BP_4"/>
    <property type="match status" value="1"/>
</dbReference>
<dbReference type="Pfam" id="PF12833">
    <property type="entry name" value="HTH_18"/>
    <property type="match status" value="1"/>
</dbReference>
<dbReference type="FunFam" id="1.10.287.130:FF:000045">
    <property type="entry name" value="Two-component system sensor histidine kinase/response regulator"/>
    <property type="match status" value="1"/>
</dbReference>
<dbReference type="EC" id="2.7.13.3" evidence="2"/>
<proteinExistence type="predicted"/>
<dbReference type="PROSITE" id="PS01124">
    <property type="entry name" value="HTH_ARAC_FAMILY_2"/>
    <property type="match status" value="1"/>
</dbReference>
<keyword evidence="7" id="KW-0067">ATP-binding</keyword>
<dbReference type="GO" id="GO:0043565">
    <property type="term" value="F:sequence-specific DNA binding"/>
    <property type="evidence" value="ECO:0007669"/>
    <property type="project" value="InterPro"/>
</dbReference>
<feature type="coiled-coil region" evidence="13">
    <location>
        <begin position="365"/>
        <end position="395"/>
    </location>
</feature>
<dbReference type="Gene3D" id="1.10.10.60">
    <property type="entry name" value="Homeodomain-like"/>
    <property type="match status" value="2"/>
</dbReference>
<dbReference type="InterPro" id="IPR036890">
    <property type="entry name" value="HATPase_C_sf"/>
</dbReference>
<keyword evidence="13" id="KW-0175">Coiled coil</keyword>
<dbReference type="SUPFAM" id="SSF47384">
    <property type="entry name" value="Homodimeric domain of signal transducing histidine kinase"/>
    <property type="match status" value="1"/>
</dbReference>
<dbReference type="PROSITE" id="PS50110">
    <property type="entry name" value="RESPONSE_REGULATORY"/>
    <property type="match status" value="1"/>
</dbReference>
<dbReference type="Gene3D" id="3.40.50.2300">
    <property type="match status" value="3"/>
</dbReference>
<dbReference type="FunFam" id="3.40.50.2300:FF:000138">
    <property type="entry name" value="Two-component system sensor histidine kinase/response regulator"/>
    <property type="match status" value="1"/>
</dbReference>
<evidence type="ECO:0000256" key="10">
    <source>
        <dbReference type="ARBA" id="ARBA00023125"/>
    </source>
</evidence>
<sequence length="923" mass="105788">MLFRFWLSFFILLISTFSFASKKYTIGFSQCGQRDNWRLKMEAEMERELLYHPDLSIIIKQALDDSKTQLEQIDELLNQDIDLLIVSPNEINPVQKAIEKVYKKGIPVILIDRRIDSDYYTAYIGGDNYEIGRFAAEYIGGKLDYKGNVLEIQGAMTMSAAVERSNGFNDALANYSKLKNVYKIHSFWNENILADSLPSGFNQHPDIKAIFAFNDDLASDAVDVLKKHTNYSDLVVVGVDGLATPKGGISMVENGTITATIIYPTGGKEAIQIASKILHNKPFNKNNLLPTVVIDKTNVKTTRLQYNHIETLQQDIDRSKNMLEKLEEQYQSQKTLLLIAVSLLLIVILLTALVFRAFRHKNIANLNLERQKEAISKQNIELKRVSEQLDEATKAKLKFFTNISHEFRTPLTLLLGPVFDMENDADLNEKNKWRLNLIHKNAKRLLKLINQLMDFRKIEMEKMGLLASEYDLVEFLQSIKNDFISLASNKNINLSFNTNVENIPVWFDKGHMDKVFFNLLSNALKFTDQEGTIKIHLSQVTYTFGDKEKECAKIIVEDNGRGISKEHLNRIFDRFYQIEQSENRLEGTGIGLSLTKGLIEIHKGAIEVWSEKGKGTRFSIFLQLGNEHFEPDEINQSQTEKGLMDDLIKTETDLAINGSYSEKKVVNENINKPVLLLVEDNEELRNYIKQSLIQNYIIVEAGNGKDALDLIDENELDLIITDVMMPEMDGLEFTQIIKSKIETCHIPVIMLTAKSSEEQVIEGIEQGADDYITKPFSANYLYAKIHQLIENKNNIRKYFKELGANMPRKGLSKLDNRFIKNIDSLILENLNNEQFGVEFLGEKIGMSRVQLYRKIKQMTELSPNDYIKSIRLKKAIKLMTEENLTISEASFKTGFSTPSYFSKCFKDIYKQTPREYLNEINQK</sequence>
<dbReference type="Pfam" id="PF00072">
    <property type="entry name" value="Response_reg"/>
    <property type="match status" value="1"/>
</dbReference>
<dbReference type="InterPro" id="IPR003594">
    <property type="entry name" value="HATPase_dom"/>
</dbReference>
<evidence type="ECO:0000256" key="3">
    <source>
        <dbReference type="ARBA" id="ARBA00022553"/>
    </source>
</evidence>
<dbReference type="GO" id="GO:0003700">
    <property type="term" value="F:DNA-binding transcription factor activity"/>
    <property type="evidence" value="ECO:0007669"/>
    <property type="project" value="InterPro"/>
</dbReference>
<evidence type="ECO:0000256" key="1">
    <source>
        <dbReference type="ARBA" id="ARBA00000085"/>
    </source>
</evidence>
<name>A0AAE3SIU7_9BACT</name>
<accession>A0AAE3SIU7</accession>
<protein>
    <recommendedName>
        <fullName evidence="2">histidine kinase</fullName>
        <ecNumber evidence="2">2.7.13.3</ecNumber>
    </recommendedName>
</protein>
<keyword evidence="14" id="KW-1133">Transmembrane helix</keyword>
<keyword evidence="3 12" id="KW-0597">Phosphoprotein</keyword>
<evidence type="ECO:0000256" key="12">
    <source>
        <dbReference type="PROSITE-ProRule" id="PRU00169"/>
    </source>
</evidence>
<feature type="modified residue" description="4-aspartylphosphate" evidence="12">
    <location>
        <position position="722"/>
    </location>
</feature>
<feature type="transmembrane region" description="Helical" evidence="14">
    <location>
        <begin position="336"/>
        <end position="358"/>
    </location>
</feature>
<evidence type="ECO:0000259" key="15">
    <source>
        <dbReference type="PROSITE" id="PS01124"/>
    </source>
</evidence>
<dbReference type="InterPro" id="IPR028082">
    <property type="entry name" value="Peripla_BP_I"/>
</dbReference>
<feature type="domain" description="HTH araC/xylS-type" evidence="15">
    <location>
        <begin position="820"/>
        <end position="919"/>
    </location>
</feature>
<dbReference type="Pfam" id="PF00512">
    <property type="entry name" value="HisKA"/>
    <property type="match status" value="1"/>
</dbReference>
<dbReference type="EMBL" id="JAPDPI010000005">
    <property type="protein sequence ID" value="MCW3804774.1"/>
    <property type="molecule type" value="Genomic_DNA"/>
</dbReference>
<dbReference type="InterPro" id="IPR009057">
    <property type="entry name" value="Homeodomain-like_sf"/>
</dbReference>
<dbReference type="PRINTS" id="PR00344">
    <property type="entry name" value="BCTRLSENSOR"/>
</dbReference>
<evidence type="ECO:0000259" key="17">
    <source>
        <dbReference type="PROSITE" id="PS50110"/>
    </source>
</evidence>
<dbReference type="PANTHER" id="PTHR43547">
    <property type="entry name" value="TWO-COMPONENT HISTIDINE KINASE"/>
    <property type="match status" value="1"/>
</dbReference>
<reference evidence="18" key="1">
    <citation type="submission" date="2022-10" db="EMBL/GenBank/DDBJ databases">
        <authorList>
            <person name="Yu W.X."/>
        </authorList>
    </citation>
    <scope>NUCLEOTIDE SEQUENCE</scope>
    <source>
        <strain evidence="18">D04</strain>
    </source>
</reference>
<feature type="domain" description="Response regulatory" evidence="17">
    <location>
        <begin position="674"/>
        <end position="789"/>
    </location>
</feature>
<keyword evidence="14" id="KW-0812">Transmembrane</keyword>
<dbReference type="Proteomes" id="UP001207408">
    <property type="component" value="Unassembled WGS sequence"/>
</dbReference>
<evidence type="ECO:0000256" key="14">
    <source>
        <dbReference type="SAM" id="Phobius"/>
    </source>
</evidence>
<dbReference type="InterPro" id="IPR004358">
    <property type="entry name" value="Sig_transdc_His_kin-like_C"/>
</dbReference>
<dbReference type="AlphaFoldDB" id="A0AAE3SIU7"/>
<dbReference type="RefSeq" id="WP_301197996.1">
    <property type="nucleotide sequence ID" value="NZ_JAPDPI010000005.1"/>
</dbReference>
<evidence type="ECO:0000256" key="4">
    <source>
        <dbReference type="ARBA" id="ARBA00022679"/>
    </source>
</evidence>
<dbReference type="Gene3D" id="1.10.287.130">
    <property type="match status" value="1"/>
</dbReference>
<evidence type="ECO:0000313" key="19">
    <source>
        <dbReference type="Proteomes" id="UP001207408"/>
    </source>
</evidence>
<dbReference type="Gene3D" id="3.30.565.10">
    <property type="entry name" value="Histidine kinase-like ATPase, C-terminal domain"/>
    <property type="match status" value="1"/>
</dbReference>
<evidence type="ECO:0000256" key="7">
    <source>
        <dbReference type="ARBA" id="ARBA00022840"/>
    </source>
</evidence>
<evidence type="ECO:0000259" key="16">
    <source>
        <dbReference type="PROSITE" id="PS50109"/>
    </source>
</evidence>
<evidence type="ECO:0000256" key="9">
    <source>
        <dbReference type="ARBA" id="ARBA00023015"/>
    </source>
</evidence>
<dbReference type="InterPro" id="IPR003661">
    <property type="entry name" value="HisK_dim/P_dom"/>
</dbReference>
<keyword evidence="10" id="KW-0238">DNA-binding</keyword>
<evidence type="ECO:0000313" key="18">
    <source>
        <dbReference type="EMBL" id="MCW3804774.1"/>
    </source>
</evidence>
<evidence type="ECO:0000256" key="2">
    <source>
        <dbReference type="ARBA" id="ARBA00012438"/>
    </source>
</evidence>
<dbReference type="CDD" id="cd00075">
    <property type="entry name" value="HATPase"/>
    <property type="match status" value="1"/>
</dbReference>
<feature type="domain" description="Histidine kinase" evidence="16">
    <location>
        <begin position="402"/>
        <end position="626"/>
    </location>
</feature>
<dbReference type="PANTHER" id="PTHR43547:SF2">
    <property type="entry name" value="HYBRID SIGNAL TRANSDUCTION HISTIDINE KINASE C"/>
    <property type="match status" value="1"/>
</dbReference>
<dbReference type="SMART" id="SM00448">
    <property type="entry name" value="REC"/>
    <property type="match status" value="1"/>
</dbReference>
<dbReference type="SMART" id="SM00387">
    <property type="entry name" value="HATPase_c"/>
    <property type="match status" value="1"/>
</dbReference>
<dbReference type="CDD" id="cd06308">
    <property type="entry name" value="PBP1_sensor_kinase-like"/>
    <property type="match status" value="1"/>
</dbReference>
<dbReference type="CDD" id="cd00082">
    <property type="entry name" value="HisKA"/>
    <property type="match status" value="1"/>
</dbReference>
<keyword evidence="6" id="KW-0418">Kinase</keyword>
<dbReference type="PROSITE" id="PS50109">
    <property type="entry name" value="HIS_KIN"/>
    <property type="match status" value="1"/>
</dbReference>
<evidence type="ECO:0000256" key="6">
    <source>
        <dbReference type="ARBA" id="ARBA00022777"/>
    </source>
</evidence>